<keyword evidence="3" id="KW-1185">Reference proteome</keyword>
<dbReference type="InterPro" id="IPR036761">
    <property type="entry name" value="TTHA0802/YceI-like_sf"/>
</dbReference>
<dbReference type="InterPro" id="IPR007372">
    <property type="entry name" value="Lipid/polyisoprenoid-bd_YceI"/>
</dbReference>
<dbReference type="OrthoDB" id="9811006at2"/>
<dbReference type="Pfam" id="PF04264">
    <property type="entry name" value="YceI"/>
    <property type="match status" value="1"/>
</dbReference>
<sequence length="174" mass="19255">MATWKIDAAHSEVGFKIKHLMITNVSGNFTAFDGTVTNEGEDFKDAVITFEADIDSINTKNEQRDGHLKSPDFFDAAQYPKLSFVSTQVKKLHDDEYKVTGNLTMHGETRPVELAVEYSGIVKDPYGQTKAGFEVTGRLHRADFGLRWNGTTEAGGVILSDEVKLNASIQVVKQ</sequence>
<evidence type="ECO:0000313" key="3">
    <source>
        <dbReference type="Proteomes" id="UP000244450"/>
    </source>
</evidence>
<evidence type="ECO:0000313" key="2">
    <source>
        <dbReference type="EMBL" id="PUZ28906.1"/>
    </source>
</evidence>
<dbReference type="AlphaFoldDB" id="A0A2T7BMM0"/>
<name>A0A2T7BMM0_9BACT</name>
<accession>A0A2T7BMM0</accession>
<comment type="caution">
    <text evidence="2">The sequence shown here is derived from an EMBL/GenBank/DDBJ whole genome shotgun (WGS) entry which is preliminary data.</text>
</comment>
<protein>
    <recommendedName>
        <fullName evidence="1">Lipid/polyisoprenoid-binding YceI-like domain-containing protein</fullName>
    </recommendedName>
</protein>
<dbReference type="SMART" id="SM00867">
    <property type="entry name" value="YceI"/>
    <property type="match status" value="1"/>
</dbReference>
<dbReference type="EMBL" id="QCYK01000001">
    <property type="protein sequence ID" value="PUZ28906.1"/>
    <property type="molecule type" value="Genomic_DNA"/>
</dbReference>
<reference evidence="2 3" key="1">
    <citation type="submission" date="2018-04" db="EMBL/GenBank/DDBJ databases">
        <title>Chitinophaga fuyangensis sp. nov., isolated from soil in a chemical factory.</title>
        <authorList>
            <person name="Chen K."/>
        </authorList>
    </citation>
    <scope>NUCLEOTIDE SEQUENCE [LARGE SCALE GENOMIC DNA]</scope>
    <source>
        <strain evidence="2 3">LY-1</strain>
    </source>
</reference>
<dbReference type="PANTHER" id="PTHR34406:SF1">
    <property type="entry name" value="PROTEIN YCEI"/>
    <property type="match status" value="1"/>
</dbReference>
<dbReference type="PANTHER" id="PTHR34406">
    <property type="entry name" value="PROTEIN YCEI"/>
    <property type="match status" value="1"/>
</dbReference>
<dbReference type="RefSeq" id="WP_108685546.1">
    <property type="nucleotide sequence ID" value="NZ_QCYK01000001.1"/>
</dbReference>
<dbReference type="Gene3D" id="2.40.128.110">
    <property type="entry name" value="Lipid/polyisoprenoid-binding, YceI-like"/>
    <property type="match status" value="1"/>
</dbReference>
<feature type="domain" description="Lipid/polyisoprenoid-binding YceI-like" evidence="1">
    <location>
        <begin position="3"/>
        <end position="172"/>
    </location>
</feature>
<gene>
    <name evidence="2" type="ORF">DCC81_05370</name>
</gene>
<dbReference type="SUPFAM" id="SSF101874">
    <property type="entry name" value="YceI-like"/>
    <property type="match status" value="1"/>
</dbReference>
<organism evidence="2 3">
    <name type="scientific">Chitinophaga parva</name>
    <dbReference type="NCBI Taxonomy" id="2169414"/>
    <lineage>
        <taxon>Bacteria</taxon>
        <taxon>Pseudomonadati</taxon>
        <taxon>Bacteroidota</taxon>
        <taxon>Chitinophagia</taxon>
        <taxon>Chitinophagales</taxon>
        <taxon>Chitinophagaceae</taxon>
        <taxon>Chitinophaga</taxon>
    </lineage>
</organism>
<dbReference type="Proteomes" id="UP000244450">
    <property type="component" value="Unassembled WGS sequence"/>
</dbReference>
<evidence type="ECO:0000259" key="1">
    <source>
        <dbReference type="SMART" id="SM00867"/>
    </source>
</evidence>
<proteinExistence type="predicted"/>